<sequence length="258" mass="29752">MSMTNTCYTAFLSEKYKLLRNREIFGVLIVPMVLVFAIAGYIIYDVIDSGEAVAVPNPWKLLLGRYVFQFFYLLYPILVALFVYACCDVEYKNNNYKILFTLPISKSNIFFSKAVFILLTLLFSILFAYAAFLISGYLLSLIYPVLGFQNYDFRVVIFYTFLKLFITLSAIAMIQLALSLLFRSFIYPIGVGMFMLVFSVLVAQKSFSDFIPYTGAYNAVMNILSENDSFARLDYSNMLMLVIFLLISFYLFKRKGQF</sequence>
<dbReference type="PANTHER" id="PTHR37305:SF1">
    <property type="entry name" value="MEMBRANE PROTEIN"/>
    <property type="match status" value="1"/>
</dbReference>
<evidence type="ECO:0000256" key="1">
    <source>
        <dbReference type="SAM" id="Phobius"/>
    </source>
</evidence>
<dbReference type="PANTHER" id="PTHR37305">
    <property type="entry name" value="INTEGRAL MEMBRANE PROTEIN-RELATED"/>
    <property type="match status" value="1"/>
</dbReference>
<dbReference type="EMBL" id="VLKR01000006">
    <property type="protein sequence ID" value="TWI22245.1"/>
    <property type="molecule type" value="Genomic_DNA"/>
</dbReference>
<keyword evidence="1" id="KW-0812">Transmembrane</keyword>
<reference evidence="2 3" key="1">
    <citation type="journal article" date="2015" name="Stand. Genomic Sci.">
        <title>Genomic Encyclopedia of Bacterial and Archaeal Type Strains, Phase III: the genomes of soil and plant-associated and newly described type strains.</title>
        <authorList>
            <person name="Whitman W.B."/>
            <person name="Woyke T."/>
            <person name="Klenk H.P."/>
            <person name="Zhou Y."/>
            <person name="Lilburn T.G."/>
            <person name="Beck B.J."/>
            <person name="De Vos P."/>
            <person name="Vandamme P."/>
            <person name="Eisen J.A."/>
            <person name="Garrity G."/>
            <person name="Hugenholtz P."/>
            <person name="Kyrpides N.C."/>
        </authorList>
    </citation>
    <scope>NUCLEOTIDE SEQUENCE [LARGE SCALE GENOMIC DNA]</scope>
    <source>
        <strain evidence="2 3">CGMCC 1.6855</strain>
    </source>
</reference>
<keyword evidence="1" id="KW-1133">Transmembrane helix</keyword>
<dbReference type="AlphaFoldDB" id="A0A562MQN6"/>
<evidence type="ECO:0000313" key="2">
    <source>
        <dbReference type="EMBL" id="TWI22245.1"/>
    </source>
</evidence>
<evidence type="ECO:0000313" key="3">
    <source>
        <dbReference type="Proteomes" id="UP000315908"/>
    </source>
</evidence>
<evidence type="ECO:0008006" key="4">
    <source>
        <dbReference type="Google" id="ProtNLM"/>
    </source>
</evidence>
<comment type="caution">
    <text evidence="2">The sequence shown here is derived from an EMBL/GenBank/DDBJ whole genome shotgun (WGS) entry which is preliminary data.</text>
</comment>
<accession>A0A562MQN6</accession>
<dbReference type="Pfam" id="PF12730">
    <property type="entry name" value="ABC2_membrane_4"/>
    <property type="match status" value="1"/>
</dbReference>
<name>A0A562MQN6_9SPHI</name>
<feature type="transmembrane region" description="Helical" evidence="1">
    <location>
        <begin position="185"/>
        <end position="203"/>
    </location>
</feature>
<feature type="transmembrane region" description="Helical" evidence="1">
    <location>
        <begin position="235"/>
        <end position="252"/>
    </location>
</feature>
<feature type="transmembrane region" description="Helical" evidence="1">
    <location>
        <begin position="67"/>
        <end position="87"/>
    </location>
</feature>
<organism evidence="2 3">
    <name type="scientific">Sphingobacterium siyangense</name>
    <dbReference type="NCBI Taxonomy" id="459529"/>
    <lineage>
        <taxon>Bacteria</taxon>
        <taxon>Pseudomonadati</taxon>
        <taxon>Bacteroidota</taxon>
        <taxon>Sphingobacteriia</taxon>
        <taxon>Sphingobacteriales</taxon>
        <taxon>Sphingobacteriaceae</taxon>
        <taxon>Sphingobacterium</taxon>
    </lineage>
</organism>
<keyword evidence="1" id="KW-0472">Membrane</keyword>
<feature type="transmembrane region" description="Helical" evidence="1">
    <location>
        <begin position="24"/>
        <end position="47"/>
    </location>
</feature>
<protein>
    <recommendedName>
        <fullName evidence="4">ABC transporter permease</fullName>
    </recommendedName>
</protein>
<feature type="transmembrane region" description="Helical" evidence="1">
    <location>
        <begin position="115"/>
        <end position="143"/>
    </location>
</feature>
<dbReference type="CDD" id="cd21809">
    <property type="entry name" value="ABC-2_lan_permease-like"/>
    <property type="match status" value="1"/>
</dbReference>
<dbReference type="Proteomes" id="UP000315908">
    <property type="component" value="Unassembled WGS sequence"/>
</dbReference>
<gene>
    <name evidence="2" type="ORF">IQ31_01650</name>
</gene>
<feature type="transmembrane region" description="Helical" evidence="1">
    <location>
        <begin position="155"/>
        <end position="178"/>
    </location>
</feature>
<proteinExistence type="predicted"/>